<reference evidence="5" key="1">
    <citation type="submission" date="2017-10" db="EMBL/GenBank/DDBJ databases">
        <title>Rapid genome shrinkage in a self-fertile nematode reveals novel sperm competition proteins.</title>
        <authorList>
            <person name="Yin D."/>
            <person name="Schwarz E.M."/>
            <person name="Thomas C.G."/>
            <person name="Felde R.L."/>
            <person name="Korf I.F."/>
            <person name="Cutter A.D."/>
            <person name="Schartner C.M."/>
            <person name="Ralston E.J."/>
            <person name="Meyer B.J."/>
            <person name="Haag E.S."/>
        </authorList>
    </citation>
    <scope>NUCLEOTIDE SEQUENCE [LARGE SCALE GENOMIC DNA]</scope>
    <source>
        <strain evidence="5">JU1422</strain>
    </source>
</reference>
<keyword evidence="1" id="KW-0472">Membrane</keyword>
<feature type="chain" id="PRO_5013579659" description="Domain of unknown function WSN domain-containing protein" evidence="2">
    <location>
        <begin position="22"/>
        <end position="829"/>
    </location>
</feature>
<dbReference type="STRING" id="1611254.A0A2G5V9E3"/>
<evidence type="ECO:0000259" key="3">
    <source>
        <dbReference type="SMART" id="SM00453"/>
    </source>
</evidence>
<dbReference type="InterPro" id="IPR003125">
    <property type="entry name" value="WSN"/>
</dbReference>
<proteinExistence type="predicted"/>
<keyword evidence="1" id="KW-1133">Transmembrane helix</keyword>
<dbReference type="InterPro" id="IPR053345">
    <property type="entry name" value="Ankyrin_repeat-containing"/>
</dbReference>
<keyword evidence="2" id="KW-0732">Signal</keyword>
<dbReference type="EMBL" id="PDUG01000002">
    <property type="protein sequence ID" value="PIC48146.1"/>
    <property type="molecule type" value="Genomic_DNA"/>
</dbReference>
<dbReference type="Pfam" id="PF02206">
    <property type="entry name" value="WSN"/>
    <property type="match status" value="1"/>
</dbReference>
<gene>
    <name evidence="4" type="primary">Cnig_chr_II.g7237</name>
    <name evidence="4" type="ORF">B9Z55_007237</name>
</gene>
<evidence type="ECO:0000256" key="2">
    <source>
        <dbReference type="SAM" id="SignalP"/>
    </source>
</evidence>
<keyword evidence="1" id="KW-0812">Transmembrane</keyword>
<sequence length="829" mass="94511">MRTSCFITSLLLLAPAVWTAAKQDKSDLELITEDFQILARITNAAFLQAALVRKDVKARDVIVEFLKITPLDFNQITAIDAQSAIKSITKTYQNAQQFAKMNESDKHQLDDIANSFDSKLEDWDDEPWNPVMKTSLEDLYTESDKIFQTFSRACRESTLKSIDSLSEYINLEDDSRPLGETTASKVKDFKNDFKSIKPCFEKIRDFLKVMSSSSLKTDENSPDIVLRDTKENILRLDYWKTATGLIQESWTNSSDIWGKESVLRSYTSLGQQLSELIQFHKLHSDSLDSPPNSLTIGFLQPDDTQKVQQDLRSMWFEKHFVRKANVETLSKALKPFLEISKTIKSLADKWFPIYRLDDETAENYKEVAEFLKVVDNYVPNQKTYDLQIGLLVGTFSKCFKPPANEFNATRLLYEAQSKPRIKALEGLDKLITAAEKFLETNFINESSIYGLAAENCFNNFEQFLSGNINETNSFPIIKDMRQNYTKCVARRGYNMTHLVFSFSNVYTKMRSYLELSAAVDESDKKRTQTTLVTLEEVVKQSNTVPSLECLRNEKFNATNLEKLMPIARLLATMTSPPSATFVKAIESYLGSIAQVKSALANVEKTIRAVKSRSKRAVSSGETNPVLALNISRLENENMGTCVKALSNLIEVRARRNQLLSVGRFDGDARDLMSKESGLEDFMDSTDELSKLLKQADDLDTKAKSWREKSLEEMSAVFQEMTHMRGILGDRDKLWKLSKSNSTDDPKFDGAKKKWEVLTEINLNFQVYEKEVANGTVVVATLKKRFDHIFGHDQDNENNKLTFDVWLKLISIFFLILYVIAFFTLADLPC</sequence>
<evidence type="ECO:0000313" key="5">
    <source>
        <dbReference type="Proteomes" id="UP000230233"/>
    </source>
</evidence>
<dbReference type="AlphaFoldDB" id="A0A2G5V9E3"/>
<name>A0A2G5V9E3_9PELO</name>
<evidence type="ECO:0000256" key="1">
    <source>
        <dbReference type="SAM" id="Phobius"/>
    </source>
</evidence>
<feature type="domain" description="Domain of unknown function WSN" evidence="3">
    <location>
        <begin position="26"/>
        <end position="94"/>
    </location>
</feature>
<organism evidence="4 5">
    <name type="scientific">Caenorhabditis nigoni</name>
    <dbReference type="NCBI Taxonomy" id="1611254"/>
    <lineage>
        <taxon>Eukaryota</taxon>
        <taxon>Metazoa</taxon>
        <taxon>Ecdysozoa</taxon>
        <taxon>Nematoda</taxon>
        <taxon>Chromadorea</taxon>
        <taxon>Rhabditida</taxon>
        <taxon>Rhabditina</taxon>
        <taxon>Rhabditomorpha</taxon>
        <taxon>Rhabditoidea</taxon>
        <taxon>Rhabditidae</taxon>
        <taxon>Peloderinae</taxon>
        <taxon>Caenorhabditis</taxon>
    </lineage>
</organism>
<dbReference type="SMART" id="SM00453">
    <property type="entry name" value="WSN"/>
    <property type="match status" value="1"/>
</dbReference>
<evidence type="ECO:0000313" key="4">
    <source>
        <dbReference type="EMBL" id="PIC48146.1"/>
    </source>
</evidence>
<dbReference type="Proteomes" id="UP000230233">
    <property type="component" value="Chromosome II"/>
</dbReference>
<feature type="transmembrane region" description="Helical" evidence="1">
    <location>
        <begin position="804"/>
        <end position="825"/>
    </location>
</feature>
<feature type="signal peptide" evidence="2">
    <location>
        <begin position="1"/>
        <end position="21"/>
    </location>
</feature>
<dbReference type="PANTHER" id="PTHR22956:SF14">
    <property type="entry name" value="BRCT DOMAIN-CONTAINING PROTEIN"/>
    <property type="match status" value="1"/>
</dbReference>
<comment type="caution">
    <text evidence="4">The sequence shown here is derived from an EMBL/GenBank/DDBJ whole genome shotgun (WGS) entry which is preliminary data.</text>
</comment>
<keyword evidence="5" id="KW-1185">Reference proteome</keyword>
<protein>
    <recommendedName>
        <fullName evidence="3">Domain of unknown function WSN domain-containing protein</fullName>
    </recommendedName>
</protein>
<accession>A0A2G5V9E3</accession>
<dbReference type="PANTHER" id="PTHR22956">
    <property type="entry name" value="ANKYRIN REPEAT-CONTAINING PROTEIN F37A4.4-RELATED-RELATED"/>
    <property type="match status" value="1"/>
</dbReference>